<sequence length="184" mass="20002">MSKTPKIAFICASLRHGSINQQLETALMIKAASLEVEALKLDLNDYEMPLYHGDLKTPEAAHDLIERLKTFDAVIIVTPEYNGSLPPLLKNVIDWTSTVETGHFTGPVYGIASCTPGPMSGIMCLRQLHYILTRVGAEVVPTQVGCGKAQAAFDGEGRLIAEPSNGLADKMLGQIIDRVRQKRG</sequence>
<evidence type="ECO:0000259" key="1">
    <source>
        <dbReference type="Pfam" id="PF03358"/>
    </source>
</evidence>
<dbReference type="SUPFAM" id="SSF52218">
    <property type="entry name" value="Flavoproteins"/>
    <property type="match status" value="1"/>
</dbReference>
<feature type="domain" description="NADPH-dependent FMN reductase-like" evidence="1">
    <location>
        <begin position="5"/>
        <end position="149"/>
    </location>
</feature>
<accession>A0ABQ5VBL3</accession>
<evidence type="ECO:0000313" key="3">
    <source>
        <dbReference type="Proteomes" id="UP001161391"/>
    </source>
</evidence>
<dbReference type="Gene3D" id="3.40.50.360">
    <property type="match status" value="1"/>
</dbReference>
<dbReference type="InterPro" id="IPR050712">
    <property type="entry name" value="NAD(P)H-dep_reductase"/>
</dbReference>
<dbReference type="RefSeq" id="WP_284390152.1">
    <property type="nucleotide sequence ID" value="NZ_BSNK01000002.1"/>
</dbReference>
<protein>
    <submittedName>
        <fullName evidence="2">Oxidoreductase</fullName>
    </submittedName>
</protein>
<dbReference type="Proteomes" id="UP001161391">
    <property type="component" value="Unassembled WGS sequence"/>
</dbReference>
<dbReference type="InterPro" id="IPR005025">
    <property type="entry name" value="FMN_Rdtase-like_dom"/>
</dbReference>
<dbReference type="PANTHER" id="PTHR30543:SF21">
    <property type="entry name" value="NAD(P)H-DEPENDENT FMN REDUCTASE LOT6"/>
    <property type="match status" value="1"/>
</dbReference>
<dbReference type="PANTHER" id="PTHR30543">
    <property type="entry name" value="CHROMATE REDUCTASE"/>
    <property type="match status" value="1"/>
</dbReference>
<dbReference type="InterPro" id="IPR029039">
    <property type="entry name" value="Flavoprotein-like_sf"/>
</dbReference>
<reference evidence="2" key="1">
    <citation type="journal article" date="2014" name="Int. J. Syst. Evol. Microbiol.">
        <title>Complete genome of a new Firmicutes species belonging to the dominant human colonic microbiota ('Ruminococcus bicirculans') reveals two chromosomes and a selective capacity to utilize plant glucans.</title>
        <authorList>
            <consortium name="NISC Comparative Sequencing Program"/>
            <person name="Wegmann U."/>
            <person name="Louis P."/>
            <person name="Goesmann A."/>
            <person name="Henrissat B."/>
            <person name="Duncan S.H."/>
            <person name="Flint H.J."/>
        </authorList>
    </citation>
    <scope>NUCLEOTIDE SEQUENCE</scope>
    <source>
        <strain evidence="2">NBRC 108219</strain>
    </source>
</reference>
<organism evidence="2 3">
    <name type="scientific">Algimonas ampicilliniresistens</name>
    <dbReference type="NCBI Taxonomy" id="1298735"/>
    <lineage>
        <taxon>Bacteria</taxon>
        <taxon>Pseudomonadati</taxon>
        <taxon>Pseudomonadota</taxon>
        <taxon>Alphaproteobacteria</taxon>
        <taxon>Maricaulales</taxon>
        <taxon>Robiginitomaculaceae</taxon>
        <taxon>Algimonas</taxon>
    </lineage>
</organism>
<name>A0ABQ5VBL3_9PROT</name>
<proteinExistence type="predicted"/>
<dbReference type="Pfam" id="PF03358">
    <property type="entry name" value="FMN_red"/>
    <property type="match status" value="1"/>
</dbReference>
<dbReference type="EMBL" id="BSNK01000002">
    <property type="protein sequence ID" value="GLQ24080.1"/>
    <property type="molecule type" value="Genomic_DNA"/>
</dbReference>
<keyword evidence="3" id="KW-1185">Reference proteome</keyword>
<evidence type="ECO:0000313" key="2">
    <source>
        <dbReference type="EMBL" id="GLQ24080.1"/>
    </source>
</evidence>
<reference evidence="2" key="2">
    <citation type="submission" date="2023-01" db="EMBL/GenBank/DDBJ databases">
        <title>Draft genome sequence of Algimonas ampicilliniresistens strain NBRC 108219.</title>
        <authorList>
            <person name="Sun Q."/>
            <person name="Mori K."/>
        </authorList>
    </citation>
    <scope>NUCLEOTIDE SEQUENCE</scope>
    <source>
        <strain evidence="2">NBRC 108219</strain>
    </source>
</reference>
<gene>
    <name evidence="2" type="ORF">GCM10007853_19540</name>
</gene>
<comment type="caution">
    <text evidence="2">The sequence shown here is derived from an EMBL/GenBank/DDBJ whole genome shotgun (WGS) entry which is preliminary data.</text>
</comment>